<gene>
    <name evidence="3" type="ordered locus">Rfer_3271</name>
</gene>
<evidence type="ECO:0000256" key="1">
    <source>
        <dbReference type="SAM" id="MobiDB-lite"/>
    </source>
</evidence>
<dbReference type="Proteomes" id="UP000008332">
    <property type="component" value="Chromosome"/>
</dbReference>
<organism evidence="3 4">
    <name type="scientific">Albidiferax ferrireducens (strain ATCC BAA-621 / DSM 15236 / T118)</name>
    <name type="common">Rhodoferax ferrireducens</name>
    <dbReference type="NCBI Taxonomy" id="338969"/>
    <lineage>
        <taxon>Bacteria</taxon>
        <taxon>Pseudomonadati</taxon>
        <taxon>Pseudomonadota</taxon>
        <taxon>Betaproteobacteria</taxon>
        <taxon>Burkholderiales</taxon>
        <taxon>Comamonadaceae</taxon>
        <taxon>Rhodoferax</taxon>
    </lineage>
</organism>
<keyword evidence="2" id="KW-1133">Transmembrane helix</keyword>
<keyword evidence="4" id="KW-1185">Reference proteome</keyword>
<dbReference type="HOGENOM" id="CLU_014821_1_0_4"/>
<dbReference type="STRING" id="338969.Rfer_3271"/>
<dbReference type="PANTHER" id="PTHR38731">
    <property type="entry name" value="LIPL45-RELATED LIPOPROTEIN-RELATED"/>
    <property type="match status" value="1"/>
</dbReference>
<feature type="transmembrane region" description="Helical" evidence="2">
    <location>
        <begin position="44"/>
        <end position="64"/>
    </location>
</feature>
<proteinExistence type="predicted"/>
<feature type="compositionally biased region" description="Pro residues" evidence="1">
    <location>
        <begin position="747"/>
        <end position="756"/>
    </location>
</feature>
<feature type="compositionally biased region" description="Pro residues" evidence="1">
    <location>
        <begin position="576"/>
        <end position="586"/>
    </location>
</feature>
<feature type="compositionally biased region" description="Pro residues" evidence="1">
    <location>
        <begin position="639"/>
        <end position="660"/>
    </location>
</feature>
<feature type="region of interest" description="Disordered" evidence="1">
    <location>
        <begin position="552"/>
        <end position="846"/>
    </location>
</feature>
<dbReference type="PRINTS" id="PR01217">
    <property type="entry name" value="PRICHEXTENSN"/>
</dbReference>
<name>Q21TC3_ALBFT</name>
<sequence length="846" mass="90627">MLFIVIATKRNEQCRIGRAPRYSGVAIDSDSLLLEGKVMQKQSLGFRVLGFVVGAAFFVFSGAASADPPSRVARLGYTAGAVSFSPAGENDWVQATVNRPLTNGDRLWTDAGARAEVQAGGAVVRMNANTSVSVLNLDDQITQLQLTQGTLNVRVRRLAPNQVFEVDTPNLAFTLRQPGEYRIAVDPDGNATDIIVRKGQGEALGEGAAYLIDSRQPYRFRGTDLSDYEYLDAARPDEFDRWAADRDRAFDNSVSARYVSRDVVGYQDLDANGSWRVDATYGNVWIPNRVAADWAPYRDGHWAWIDPWGWTWVDDAPWGFAVSHYGRWTNLRGIWGWVPGPVRSTAYYAPALVVFVGGDNFRLTISSGNVGGVAWFPLAPREVFRPSYPVSRGYFENVNRSNTVINNTVINNTYNTTNVTKVVYVNRQVPGAVVAVPTTTFVQSQPVSRAAVRVNRETVARAAVAVSPSVAPTERSVRGAAVPADKPPARVFERPVVARSAPAAAHVGFAAQQQQLTLKPGKPLDDAARKTLKPAADAPRSVVKVLAPAQVAPPKVLPPPSAPPQGAAQPQAARQPTPPVLVPQPAEPRGKADQRGNGQQRAQAIAPPPPPPLQRAVEPKPARPQVGPSGPATQAQPQRPVPPKLAPAPQVFLPPPPLPGARPESAPVIKQAEPSQPLAVPRPPPLPAQIQAEPRTGPGGRAQQRENDQQRAQPIVPVSPAPVQRAPESKPVPPPVAPAVPMTQAPPQRPVPPKLAPPAQAVPSEPAMQHPANAAPAPAARQPEPRPPVAAPRPPPPPPPPPPQSHPAPQAEPRGQMPTPAASRPHDRGNGRDGPKREEDKRGPQG</sequence>
<dbReference type="EMBL" id="CP000267">
    <property type="protein sequence ID" value="ABD70980.1"/>
    <property type="molecule type" value="Genomic_DNA"/>
</dbReference>
<feature type="compositionally biased region" description="Basic and acidic residues" evidence="1">
    <location>
        <begin position="824"/>
        <end position="846"/>
    </location>
</feature>
<accession>Q21TC3</accession>
<evidence type="ECO:0000256" key="2">
    <source>
        <dbReference type="SAM" id="Phobius"/>
    </source>
</evidence>
<dbReference type="InterPro" id="IPR046535">
    <property type="entry name" value="DUF6600"/>
</dbReference>
<dbReference type="PANTHER" id="PTHR38731:SF3">
    <property type="entry name" value="BLL6125 PROTEIN"/>
    <property type="match status" value="1"/>
</dbReference>
<evidence type="ECO:0000313" key="4">
    <source>
        <dbReference type="Proteomes" id="UP000008332"/>
    </source>
</evidence>
<dbReference type="AlphaFoldDB" id="Q21TC3"/>
<dbReference type="eggNOG" id="COG3315">
    <property type="taxonomic scope" value="Bacteria"/>
</dbReference>
<protein>
    <submittedName>
        <fullName evidence="3">Putative prolin-rich exported protein</fullName>
    </submittedName>
</protein>
<keyword evidence="2" id="KW-0472">Membrane</keyword>
<dbReference type="KEGG" id="rfr:Rfer_3271"/>
<feature type="compositionally biased region" description="Pro residues" evidence="1">
    <location>
        <begin position="785"/>
        <end position="806"/>
    </location>
</feature>
<feature type="compositionally biased region" description="Low complexity" evidence="1">
    <location>
        <begin position="766"/>
        <end position="782"/>
    </location>
</feature>
<feature type="compositionally biased region" description="Low complexity" evidence="1">
    <location>
        <begin position="564"/>
        <end position="575"/>
    </location>
</feature>
<dbReference type="OrthoDB" id="5485224at2"/>
<evidence type="ECO:0000313" key="3">
    <source>
        <dbReference type="EMBL" id="ABD70980.1"/>
    </source>
</evidence>
<reference evidence="4" key="1">
    <citation type="submission" date="2006-02" db="EMBL/GenBank/DDBJ databases">
        <title>Complete sequence of chromosome of Rhodoferax ferrireducens DSM 15236.</title>
        <authorList>
            <person name="Copeland A."/>
            <person name="Lucas S."/>
            <person name="Lapidus A."/>
            <person name="Barry K."/>
            <person name="Detter J.C."/>
            <person name="Glavina del Rio T."/>
            <person name="Hammon N."/>
            <person name="Israni S."/>
            <person name="Pitluck S."/>
            <person name="Brettin T."/>
            <person name="Bruce D."/>
            <person name="Han C."/>
            <person name="Tapia R."/>
            <person name="Gilna P."/>
            <person name="Kiss H."/>
            <person name="Schmutz J."/>
            <person name="Larimer F."/>
            <person name="Land M."/>
            <person name="Kyrpides N."/>
            <person name="Ivanova N."/>
            <person name="Richardson P."/>
        </authorList>
    </citation>
    <scope>NUCLEOTIDE SEQUENCE [LARGE SCALE GENOMIC DNA]</scope>
    <source>
        <strain evidence="4">ATCC BAA-621 / DSM 15236 / T118</strain>
    </source>
</reference>
<keyword evidence="2" id="KW-0812">Transmembrane</keyword>
<dbReference type="Pfam" id="PF20245">
    <property type="entry name" value="DUF6600"/>
    <property type="match status" value="1"/>
</dbReference>